<protein>
    <submittedName>
        <fullName evidence="3">Glycosyl transferase</fullName>
    </submittedName>
</protein>
<dbReference type="PANTHER" id="PTHR37312:SF1">
    <property type="entry name" value="MEMBRANE-BOUND ACYLTRANSFERASE YKRP-RELATED"/>
    <property type="match status" value="1"/>
</dbReference>
<name>T0HL08_9SPHN</name>
<dbReference type="RefSeq" id="WP_021224899.1">
    <property type="nucleotide sequence ID" value="NZ_ATDP01000072.1"/>
</dbReference>
<keyword evidence="1" id="KW-0812">Transmembrane</keyword>
<feature type="transmembrane region" description="Helical" evidence="1">
    <location>
        <begin position="156"/>
        <end position="174"/>
    </location>
</feature>
<dbReference type="AlphaFoldDB" id="T0HL08"/>
<keyword evidence="3" id="KW-0808">Transferase</keyword>
<feature type="transmembrane region" description="Helical" evidence="1">
    <location>
        <begin position="180"/>
        <end position="200"/>
    </location>
</feature>
<keyword evidence="4" id="KW-1185">Reference proteome</keyword>
<feature type="transmembrane region" description="Helical" evidence="1">
    <location>
        <begin position="291"/>
        <end position="308"/>
    </location>
</feature>
<feature type="domain" description="Acyltransferase 3" evidence="2">
    <location>
        <begin position="16"/>
        <end position="304"/>
    </location>
</feature>
<feature type="transmembrane region" description="Helical" evidence="1">
    <location>
        <begin position="232"/>
        <end position="254"/>
    </location>
</feature>
<comment type="caution">
    <text evidence="3">The sequence shown here is derived from an EMBL/GenBank/DDBJ whole genome shotgun (WGS) entry which is preliminary data.</text>
</comment>
<evidence type="ECO:0000313" key="4">
    <source>
        <dbReference type="Proteomes" id="UP000015531"/>
    </source>
</evidence>
<dbReference type="EMBL" id="ATDP01000072">
    <property type="protein sequence ID" value="EQB17051.1"/>
    <property type="molecule type" value="Genomic_DNA"/>
</dbReference>
<accession>T0HL08</accession>
<feature type="transmembrane region" description="Helical" evidence="1">
    <location>
        <begin position="266"/>
        <end position="285"/>
    </location>
</feature>
<gene>
    <name evidence="3" type="ORF">RLDS_05260</name>
</gene>
<evidence type="ECO:0000259" key="2">
    <source>
        <dbReference type="Pfam" id="PF01757"/>
    </source>
</evidence>
<dbReference type="Pfam" id="PF01757">
    <property type="entry name" value="Acyl_transf_3"/>
    <property type="match status" value="1"/>
</dbReference>
<keyword evidence="1" id="KW-1133">Transmembrane helix</keyword>
<dbReference type="eggNOG" id="COG3594">
    <property type="taxonomic scope" value="Bacteria"/>
</dbReference>
<feature type="transmembrane region" description="Helical" evidence="1">
    <location>
        <begin position="20"/>
        <end position="37"/>
    </location>
</feature>
<dbReference type="PATRIC" id="fig|1331060.3.peg.977"/>
<dbReference type="PANTHER" id="PTHR37312">
    <property type="entry name" value="MEMBRANE-BOUND ACYLTRANSFERASE YKRP-RELATED"/>
    <property type="match status" value="1"/>
</dbReference>
<feature type="transmembrane region" description="Helical" evidence="1">
    <location>
        <begin position="117"/>
        <end position="144"/>
    </location>
</feature>
<dbReference type="Proteomes" id="UP000015531">
    <property type="component" value="Unassembled WGS sequence"/>
</dbReference>
<feature type="transmembrane region" description="Helical" evidence="1">
    <location>
        <begin position="207"/>
        <end position="226"/>
    </location>
</feature>
<evidence type="ECO:0000256" key="1">
    <source>
        <dbReference type="SAM" id="Phobius"/>
    </source>
</evidence>
<proteinExistence type="predicted"/>
<reference evidence="3 4" key="1">
    <citation type="journal article" date="2013" name="Genome Announc.">
        <title>Draft Genome Sequence of Sphingobium lactosutens Strain DS20T, Isolated from a Hexachlorocyclohexane Dumpsite.</title>
        <authorList>
            <person name="Kumar R."/>
            <person name="Dwivedi V."/>
            <person name="Negi V."/>
            <person name="Khurana J.P."/>
            <person name="Lal R."/>
        </authorList>
    </citation>
    <scope>NUCLEOTIDE SEQUENCE [LARGE SCALE GENOMIC DNA]</scope>
    <source>
        <strain evidence="3 4">DS20</strain>
    </source>
</reference>
<evidence type="ECO:0000313" key="3">
    <source>
        <dbReference type="EMBL" id="EQB17051.1"/>
    </source>
</evidence>
<dbReference type="GO" id="GO:0016747">
    <property type="term" value="F:acyltransferase activity, transferring groups other than amino-acyl groups"/>
    <property type="evidence" value="ECO:0007669"/>
    <property type="project" value="InterPro"/>
</dbReference>
<dbReference type="OrthoDB" id="9814956at2"/>
<organism evidence="3 4">
    <name type="scientific">Sphingobium lactosutens DS20</name>
    <dbReference type="NCBI Taxonomy" id="1331060"/>
    <lineage>
        <taxon>Bacteria</taxon>
        <taxon>Pseudomonadati</taxon>
        <taxon>Pseudomonadota</taxon>
        <taxon>Alphaproteobacteria</taxon>
        <taxon>Sphingomonadales</taxon>
        <taxon>Sphingomonadaceae</taxon>
        <taxon>Sphingobium</taxon>
    </lineage>
</organism>
<dbReference type="InterPro" id="IPR052734">
    <property type="entry name" value="Nod_factor_acetyltransferase"/>
</dbReference>
<dbReference type="InterPro" id="IPR002656">
    <property type="entry name" value="Acyl_transf_3_dom"/>
</dbReference>
<feature type="transmembrane region" description="Helical" evidence="1">
    <location>
        <begin position="80"/>
        <end position="97"/>
    </location>
</feature>
<keyword evidence="1" id="KW-0472">Membrane</keyword>
<sequence length="318" mass="35481">MENRGHDAATTQFRLDWVDVARGIGIIAVVAGHIWTRGPVRDALYSFHMPLFFLLSGLLSRPRPIGSFTRRQITGQMRPYAAFLIMLLIADQIIEPMKGNAPIYRHWPQDAGPILLGGTWLGGPFIIFWFVPCLMVARIAFNIALNRWPDPLDRRWVLLIAPLALLAYGLGWQFDASPLGLLTVPMAMLLLWVGAAWPHVRWRNGLILPLGLLAGAGLSGLVPTLNMKVADYGWPLLSIGAGVATSLLLLRLSARVARFAWPLQHIGRASLVIMYLHGAIIHYAGLSFPKVWLFVLALVAPYLVWQLLRLTPLRRVFL</sequence>
<feature type="transmembrane region" description="Helical" evidence="1">
    <location>
        <begin position="43"/>
        <end position="59"/>
    </location>
</feature>